<feature type="transmembrane region" description="Helical" evidence="6">
    <location>
        <begin position="314"/>
        <end position="333"/>
    </location>
</feature>
<comment type="caution">
    <text evidence="7">The sequence shown here is derived from an EMBL/GenBank/DDBJ whole genome shotgun (WGS) entry which is preliminary data.</text>
</comment>
<keyword evidence="8" id="KW-1185">Reference proteome</keyword>
<organism evidence="7 8">
    <name type="scientific">Sporolactobacillus mangiferae</name>
    <dbReference type="NCBI Taxonomy" id="2940498"/>
    <lineage>
        <taxon>Bacteria</taxon>
        <taxon>Bacillati</taxon>
        <taxon>Bacillota</taxon>
        <taxon>Bacilli</taxon>
        <taxon>Bacillales</taxon>
        <taxon>Sporolactobacillaceae</taxon>
        <taxon>Sporolactobacillus</taxon>
    </lineage>
</organism>
<evidence type="ECO:0000313" key="7">
    <source>
        <dbReference type="EMBL" id="MCL1630819.1"/>
    </source>
</evidence>
<evidence type="ECO:0000256" key="4">
    <source>
        <dbReference type="ARBA" id="ARBA00022989"/>
    </source>
</evidence>
<evidence type="ECO:0000256" key="3">
    <source>
        <dbReference type="ARBA" id="ARBA00022692"/>
    </source>
</evidence>
<feature type="transmembrane region" description="Helical" evidence="6">
    <location>
        <begin position="345"/>
        <end position="369"/>
    </location>
</feature>
<feature type="transmembrane region" description="Helical" evidence="6">
    <location>
        <begin position="257"/>
        <end position="279"/>
    </location>
</feature>
<dbReference type="RefSeq" id="WP_249096979.1">
    <property type="nucleotide sequence ID" value="NZ_JAMAST010000002.1"/>
</dbReference>
<dbReference type="SUPFAM" id="SSF103473">
    <property type="entry name" value="MFS general substrate transporter"/>
    <property type="match status" value="1"/>
</dbReference>
<evidence type="ECO:0000313" key="8">
    <source>
        <dbReference type="Proteomes" id="UP001203004"/>
    </source>
</evidence>
<keyword evidence="2" id="KW-1003">Cell membrane</keyword>
<protein>
    <submittedName>
        <fullName evidence="7">MFS transporter</fullName>
    </submittedName>
</protein>
<reference evidence="7 8" key="1">
    <citation type="submission" date="2022-05" db="EMBL/GenBank/DDBJ databases">
        <title>Sporolactobacillus sp nov CPB3-1, isolated from tree bark (Mangifera indica L.).</title>
        <authorList>
            <person name="Phuengjayaem S."/>
            <person name="Tanasupawat S."/>
        </authorList>
    </citation>
    <scope>NUCLEOTIDE SEQUENCE [LARGE SCALE GENOMIC DNA]</scope>
    <source>
        <strain evidence="7 8">CPB3-1</strain>
    </source>
</reference>
<proteinExistence type="predicted"/>
<sequence>MKPLLRHMNFSMLLFGRLISNIGDSMYYIAAMWLVYTLGGSAFYSGIAGFLTLAPQAFQFITGPIIDRHSIRNLLVATQLIQALLLCTIPIAYAFHFLSVTMIFIIMPLAAFLNQFSLPAENALIPQILPKEQRVTANSLMAVSQQGSDAAFNALSGALVASVGAITLYMADIVTFLLAALLFSAIKLQYAHEENKSAKTIQEQTRRYFNDLKEGFLTVFRSILGKMLVASAITNFVFGAMMASLPAYSDTLGGSEIFGFLLAGMSIGSLIGAGSAGLFKRFAFGRLMIVGYFLGFSFWFASACIPYIPFKIILFSISMIPIGLSNVLSFVFMQNVIPQKMLARSISVITSISSCMMPIGSLIGGVLSTLFRPQIIFAATSSSLLFISVYLLCVPLLRRIPSVQSIQPEQYGFHSDSPSGI</sequence>
<comment type="subcellular location">
    <subcellularLocation>
        <location evidence="1">Cell membrane</location>
        <topology evidence="1">Multi-pass membrane protein</topology>
    </subcellularLocation>
</comment>
<feature type="transmembrane region" description="Helical" evidence="6">
    <location>
        <begin position="158"/>
        <end position="183"/>
    </location>
</feature>
<evidence type="ECO:0000256" key="5">
    <source>
        <dbReference type="ARBA" id="ARBA00023136"/>
    </source>
</evidence>
<feature type="transmembrane region" description="Helical" evidence="6">
    <location>
        <begin position="286"/>
        <end position="308"/>
    </location>
</feature>
<dbReference type="Gene3D" id="1.20.1250.20">
    <property type="entry name" value="MFS general substrate transporter like domains"/>
    <property type="match status" value="1"/>
</dbReference>
<dbReference type="InterPro" id="IPR036259">
    <property type="entry name" value="MFS_trans_sf"/>
</dbReference>
<feature type="transmembrane region" description="Helical" evidence="6">
    <location>
        <begin position="223"/>
        <end position="245"/>
    </location>
</feature>
<name>A0ABT0M7J3_9BACL</name>
<keyword evidence="5 6" id="KW-0472">Membrane</keyword>
<dbReference type="EMBL" id="JAMAST010000002">
    <property type="protein sequence ID" value="MCL1630819.1"/>
    <property type="molecule type" value="Genomic_DNA"/>
</dbReference>
<feature type="transmembrane region" description="Helical" evidence="6">
    <location>
        <begin position="12"/>
        <end position="36"/>
    </location>
</feature>
<evidence type="ECO:0000256" key="6">
    <source>
        <dbReference type="SAM" id="Phobius"/>
    </source>
</evidence>
<dbReference type="Pfam" id="PF07690">
    <property type="entry name" value="MFS_1"/>
    <property type="match status" value="1"/>
</dbReference>
<feature type="transmembrane region" description="Helical" evidence="6">
    <location>
        <begin position="375"/>
        <end position="397"/>
    </location>
</feature>
<evidence type="ECO:0000256" key="2">
    <source>
        <dbReference type="ARBA" id="ARBA00022475"/>
    </source>
</evidence>
<dbReference type="InterPro" id="IPR011701">
    <property type="entry name" value="MFS"/>
</dbReference>
<evidence type="ECO:0000256" key="1">
    <source>
        <dbReference type="ARBA" id="ARBA00004651"/>
    </source>
</evidence>
<dbReference type="PANTHER" id="PTHR23513">
    <property type="entry name" value="INTEGRAL MEMBRANE EFFLUX PROTEIN-RELATED"/>
    <property type="match status" value="1"/>
</dbReference>
<keyword evidence="3 6" id="KW-0812">Transmembrane</keyword>
<dbReference type="CDD" id="cd06173">
    <property type="entry name" value="MFS_MefA_like"/>
    <property type="match status" value="1"/>
</dbReference>
<gene>
    <name evidence="7" type="ORF">M3N64_02535</name>
</gene>
<feature type="transmembrane region" description="Helical" evidence="6">
    <location>
        <begin position="83"/>
        <end position="113"/>
    </location>
</feature>
<feature type="transmembrane region" description="Helical" evidence="6">
    <location>
        <begin position="42"/>
        <end position="62"/>
    </location>
</feature>
<dbReference type="PANTHER" id="PTHR23513:SF6">
    <property type="entry name" value="MAJOR FACILITATOR SUPERFAMILY ASSOCIATED DOMAIN-CONTAINING PROTEIN"/>
    <property type="match status" value="1"/>
</dbReference>
<dbReference type="Proteomes" id="UP001203004">
    <property type="component" value="Unassembled WGS sequence"/>
</dbReference>
<accession>A0ABT0M7J3</accession>
<keyword evidence="4 6" id="KW-1133">Transmembrane helix</keyword>